<gene>
    <name evidence="7" type="ORF">QV13_22955</name>
</gene>
<evidence type="ECO:0000256" key="4">
    <source>
        <dbReference type="ARBA" id="ARBA00022989"/>
    </source>
</evidence>
<evidence type="ECO:0000256" key="1">
    <source>
        <dbReference type="ARBA" id="ARBA00004651"/>
    </source>
</evidence>
<proteinExistence type="predicted"/>
<sequence length="117" mass="12476">MSIVTMISCIIAAFGVASGQIMIKAGSQAWVAAGTPFDFRVIAWVSSAFALYGASSIGWLYIMRQTPLSAAYPFLSMTFVIVPIGGLIFFSERLSWYDALASMAIIAGICISAFGRS</sequence>
<evidence type="ECO:0000256" key="5">
    <source>
        <dbReference type="ARBA" id="ARBA00023136"/>
    </source>
</evidence>
<dbReference type="InterPro" id="IPR000390">
    <property type="entry name" value="Small_drug/metabolite_transptr"/>
</dbReference>
<keyword evidence="3 6" id="KW-0812">Transmembrane</keyword>
<dbReference type="GO" id="GO:0005886">
    <property type="term" value="C:plasma membrane"/>
    <property type="evidence" value="ECO:0007669"/>
    <property type="project" value="UniProtKB-SubCell"/>
</dbReference>
<evidence type="ECO:0000313" key="7">
    <source>
        <dbReference type="EMBL" id="OCX12478.1"/>
    </source>
</evidence>
<keyword evidence="8" id="KW-1185">Reference proteome</keyword>
<keyword evidence="4 6" id="KW-1133">Transmembrane helix</keyword>
<dbReference type="EMBL" id="MDEO01000036">
    <property type="protein sequence ID" value="OCX12478.1"/>
    <property type="molecule type" value="Genomic_DNA"/>
</dbReference>
<dbReference type="PANTHER" id="PTHR30561">
    <property type="entry name" value="SMR FAMILY PROTON-DEPENDENT DRUG EFFLUX TRANSPORTER SUGE"/>
    <property type="match status" value="1"/>
</dbReference>
<evidence type="ECO:0000256" key="6">
    <source>
        <dbReference type="SAM" id="Phobius"/>
    </source>
</evidence>
<accession>A0A1C2DCJ1</accession>
<dbReference type="SUPFAM" id="SSF103481">
    <property type="entry name" value="Multidrug resistance efflux transporter EmrE"/>
    <property type="match status" value="1"/>
</dbReference>
<dbReference type="Gene3D" id="1.10.3730.20">
    <property type="match status" value="1"/>
</dbReference>
<keyword evidence="5 6" id="KW-0472">Membrane</keyword>
<feature type="transmembrane region" description="Helical" evidence="6">
    <location>
        <begin position="96"/>
        <end position="115"/>
    </location>
</feature>
<comment type="subcellular location">
    <subcellularLocation>
        <location evidence="1">Cell membrane</location>
        <topology evidence="1">Multi-pass membrane protein</topology>
    </subcellularLocation>
</comment>
<dbReference type="GO" id="GO:0022857">
    <property type="term" value="F:transmembrane transporter activity"/>
    <property type="evidence" value="ECO:0007669"/>
    <property type="project" value="InterPro"/>
</dbReference>
<protein>
    <recommendedName>
        <fullName evidence="9">EamA domain-containing protein</fullName>
    </recommendedName>
</protein>
<organism evidence="7 8">
    <name type="scientific">Mesorhizobium hungaricum</name>
    <dbReference type="NCBI Taxonomy" id="1566387"/>
    <lineage>
        <taxon>Bacteria</taxon>
        <taxon>Pseudomonadati</taxon>
        <taxon>Pseudomonadota</taxon>
        <taxon>Alphaproteobacteria</taxon>
        <taxon>Hyphomicrobiales</taxon>
        <taxon>Phyllobacteriaceae</taxon>
        <taxon>Mesorhizobium</taxon>
    </lineage>
</organism>
<reference evidence="7 8" key="1">
    <citation type="submission" date="2016-08" db="EMBL/GenBank/DDBJ databases">
        <title>Whole genome sequence of Mesorhizobium sp. strain UASWS1009 isolated from industrial sewage.</title>
        <authorList>
            <person name="Crovadore J."/>
            <person name="Calmin G."/>
            <person name="Chablais R."/>
            <person name="Cochard B."/>
            <person name="Lefort F."/>
        </authorList>
    </citation>
    <scope>NUCLEOTIDE SEQUENCE [LARGE SCALE GENOMIC DNA]</scope>
    <source>
        <strain evidence="7 8">UASWS1009</strain>
    </source>
</reference>
<name>A0A1C2DCJ1_9HYPH</name>
<evidence type="ECO:0000256" key="3">
    <source>
        <dbReference type="ARBA" id="ARBA00022692"/>
    </source>
</evidence>
<feature type="transmembrane region" description="Helical" evidence="6">
    <location>
        <begin position="70"/>
        <end position="90"/>
    </location>
</feature>
<evidence type="ECO:0000256" key="2">
    <source>
        <dbReference type="ARBA" id="ARBA00022475"/>
    </source>
</evidence>
<evidence type="ECO:0000313" key="8">
    <source>
        <dbReference type="Proteomes" id="UP000094412"/>
    </source>
</evidence>
<dbReference type="PANTHER" id="PTHR30561:SF9">
    <property type="entry name" value="4-AMINO-4-DEOXY-L-ARABINOSE-PHOSPHOUNDECAPRENOL FLIPPASE SUBUNIT ARNF-RELATED"/>
    <property type="match status" value="1"/>
</dbReference>
<dbReference type="AlphaFoldDB" id="A0A1C2DCJ1"/>
<dbReference type="STRING" id="1566387.QV13_22955"/>
<comment type="caution">
    <text evidence="7">The sequence shown here is derived from an EMBL/GenBank/DDBJ whole genome shotgun (WGS) entry which is preliminary data.</text>
</comment>
<dbReference type="InterPro" id="IPR037185">
    <property type="entry name" value="EmrE-like"/>
</dbReference>
<feature type="transmembrane region" description="Helical" evidence="6">
    <location>
        <begin position="43"/>
        <end position="63"/>
    </location>
</feature>
<dbReference type="Proteomes" id="UP000094412">
    <property type="component" value="Unassembled WGS sequence"/>
</dbReference>
<evidence type="ECO:0008006" key="9">
    <source>
        <dbReference type="Google" id="ProtNLM"/>
    </source>
</evidence>
<keyword evidence="2" id="KW-1003">Cell membrane</keyword>